<keyword evidence="2" id="KW-0808">Transferase</keyword>
<feature type="domain" description="Methyltransferase" evidence="1">
    <location>
        <begin position="45"/>
        <end position="139"/>
    </location>
</feature>
<reference evidence="2 3" key="1">
    <citation type="submission" date="2019-06" db="EMBL/GenBank/DDBJ databases">
        <title>Enrichment of Autotrophic Halophilic Microorganisms from Red Sea Brine Pool Using Microbial Electrosynthesis System.</title>
        <authorList>
            <person name="Alqahtani M.F."/>
            <person name="Bajracharya S."/>
            <person name="Katuri K.P."/>
            <person name="Ali M."/>
            <person name="Saikaly P.E."/>
        </authorList>
    </citation>
    <scope>NUCLEOTIDE SEQUENCE [LARGE SCALE GENOMIC DNA]</scope>
    <source>
        <strain evidence="2">MES6</strain>
    </source>
</reference>
<dbReference type="InterPro" id="IPR041698">
    <property type="entry name" value="Methyltransf_25"/>
</dbReference>
<comment type="caution">
    <text evidence="2">The sequence shown here is derived from an EMBL/GenBank/DDBJ whole genome shotgun (WGS) entry which is preliminary data.</text>
</comment>
<evidence type="ECO:0000313" key="3">
    <source>
        <dbReference type="Proteomes" id="UP000483078"/>
    </source>
</evidence>
<dbReference type="AlphaFoldDB" id="A0A7C9MAS9"/>
<name>A0A7C9MAS9_9RHOB</name>
<accession>A0A7C9MAS9</accession>
<dbReference type="Gene3D" id="3.40.50.150">
    <property type="entry name" value="Vaccinia Virus protein VP39"/>
    <property type="match status" value="1"/>
</dbReference>
<proteinExistence type="predicted"/>
<dbReference type="GO" id="GO:0008168">
    <property type="term" value="F:methyltransferase activity"/>
    <property type="evidence" value="ECO:0007669"/>
    <property type="project" value="UniProtKB-KW"/>
</dbReference>
<organism evidence="2 3">
    <name type="scientific">Sediminimonas qiaohouensis</name>
    <dbReference type="NCBI Taxonomy" id="552061"/>
    <lineage>
        <taxon>Bacteria</taxon>
        <taxon>Pseudomonadati</taxon>
        <taxon>Pseudomonadota</taxon>
        <taxon>Alphaproteobacteria</taxon>
        <taxon>Rhodobacterales</taxon>
        <taxon>Roseobacteraceae</taxon>
        <taxon>Sediminimonas</taxon>
    </lineage>
</organism>
<protein>
    <submittedName>
        <fullName evidence="2">Class I SAM-dependent methyltransferase</fullName>
    </submittedName>
</protein>
<keyword evidence="2" id="KW-0489">Methyltransferase</keyword>
<dbReference type="Proteomes" id="UP000483078">
    <property type="component" value="Unassembled WGS sequence"/>
</dbReference>
<dbReference type="GO" id="GO:0032259">
    <property type="term" value="P:methylation"/>
    <property type="evidence" value="ECO:0007669"/>
    <property type="project" value="UniProtKB-KW"/>
</dbReference>
<dbReference type="CDD" id="cd02440">
    <property type="entry name" value="AdoMet_MTases"/>
    <property type="match status" value="1"/>
</dbReference>
<gene>
    <name evidence="2" type="ORF">FH759_13855</name>
</gene>
<dbReference type="EMBL" id="VENJ01000022">
    <property type="protein sequence ID" value="MTJ05761.1"/>
    <property type="molecule type" value="Genomic_DNA"/>
</dbReference>
<dbReference type="RefSeq" id="WP_273250823.1">
    <property type="nucleotide sequence ID" value="NZ_VENJ01000022.1"/>
</dbReference>
<sequence length="206" mass="22647">MSNAPSHWKDVYSRKAPESVSWHQEEPRPSLDALAACGPEHRALIDVGGGASRLVDTLLERGWQDVSVLDISGAALDHAQARLGKQAAQVTWIVADLTEWQPDRTYDVWHDRAVFHFLIDAAQRSAYITALRQALRPGGLAILATFAPDGPDKCSGLPVRKYAAPDLLAQLGDGFHLLRTFREVHHTPGDVPQPFTWAVFERDAGA</sequence>
<dbReference type="SUPFAM" id="SSF53335">
    <property type="entry name" value="S-adenosyl-L-methionine-dependent methyltransferases"/>
    <property type="match status" value="1"/>
</dbReference>
<dbReference type="Pfam" id="PF13649">
    <property type="entry name" value="Methyltransf_25"/>
    <property type="match status" value="1"/>
</dbReference>
<dbReference type="PANTHER" id="PTHR12843:SF5">
    <property type="entry name" value="EEF1A LYSINE METHYLTRANSFERASE 2"/>
    <property type="match status" value="1"/>
</dbReference>
<evidence type="ECO:0000259" key="1">
    <source>
        <dbReference type="Pfam" id="PF13649"/>
    </source>
</evidence>
<dbReference type="InterPro" id="IPR029063">
    <property type="entry name" value="SAM-dependent_MTases_sf"/>
</dbReference>
<dbReference type="PANTHER" id="PTHR12843">
    <property type="entry name" value="PROTEIN-LYSINE N-METHYLTRANSFERASE METTL10"/>
    <property type="match status" value="1"/>
</dbReference>
<evidence type="ECO:0000313" key="2">
    <source>
        <dbReference type="EMBL" id="MTJ05761.1"/>
    </source>
</evidence>